<evidence type="ECO:0000256" key="5">
    <source>
        <dbReference type="SAM" id="Phobius"/>
    </source>
</evidence>
<evidence type="ECO:0000313" key="7">
    <source>
        <dbReference type="Proteomes" id="UP000307768"/>
    </source>
</evidence>
<keyword evidence="4 5" id="KW-0472">Membrane</keyword>
<evidence type="ECO:0000313" key="6">
    <source>
        <dbReference type="EMBL" id="KAA1424515.1"/>
    </source>
</evidence>
<dbReference type="AlphaFoldDB" id="A0A5Q6S2B5"/>
<comment type="subcellular location">
    <subcellularLocation>
        <location evidence="1">Membrane</location>
        <topology evidence="1">Multi-pass membrane protein</topology>
    </subcellularLocation>
</comment>
<organism evidence="6 7">
    <name type="scientific">Mumia zhuanghuii</name>
    <dbReference type="NCBI Taxonomy" id="2585211"/>
    <lineage>
        <taxon>Bacteria</taxon>
        <taxon>Bacillati</taxon>
        <taxon>Actinomycetota</taxon>
        <taxon>Actinomycetes</taxon>
        <taxon>Propionibacteriales</taxon>
        <taxon>Nocardioidaceae</taxon>
        <taxon>Mumia</taxon>
    </lineage>
</organism>
<evidence type="ECO:0000256" key="2">
    <source>
        <dbReference type="ARBA" id="ARBA00022692"/>
    </source>
</evidence>
<comment type="caution">
    <text evidence="6">The sequence shown here is derived from an EMBL/GenBank/DDBJ whole genome shotgun (WGS) entry which is preliminary data.</text>
</comment>
<dbReference type="GO" id="GO:0005886">
    <property type="term" value="C:plasma membrane"/>
    <property type="evidence" value="ECO:0007669"/>
    <property type="project" value="UniProtKB-ARBA"/>
</dbReference>
<accession>A0A5Q6S2B5</accession>
<evidence type="ECO:0000256" key="4">
    <source>
        <dbReference type="ARBA" id="ARBA00023136"/>
    </source>
</evidence>
<keyword evidence="3 5" id="KW-1133">Transmembrane helix</keyword>
<feature type="transmembrane region" description="Helical" evidence="5">
    <location>
        <begin position="82"/>
        <end position="103"/>
    </location>
</feature>
<reference evidence="6 7" key="1">
    <citation type="submission" date="2019-09" db="EMBL/GenBank/DDBJ databases">
        <title>Mumia zhuanghuii sp. nov. isolated from the intestinal contents of plateau pika (Ochotona curzoniae) in the Qinghai-Tibet plateau of China.</title>
        <authorList>
            <person name="Tian Z."/>
        </authorList>
    </citation>
    <scope>NUCLEOTIDE SEQUENCE [LARGE SCALE GENOMIC DNA]</scope>
    <source>
        <strain evidence="7">350</strain>
    </source>
</reference>
<feature type="transmembrane region" description="Helical" evidence="5">
    <location>
        <begin position="58"/>
        <end position="76"/>
    </location>
</feature>
<evidence type="ECO:0000256" key="3">
    <source>
        <dbReference type="ARBA" id="ARBA00022989"/>
    </source>
</evidence>
<keyword evidence="2 5" id="KW-0812">Transmembrane</keyword>
<dbReference type="InterPro" id="IPR003339">
    <property type="entry name" value="ABC/ECF_trnsptr_transmembrane"/>
</dbReference>
<dbReference type="Pfam" id="PF02361">
    <property type="entry name" value="CbiQ"/>
    <property type="match status" value="1"/>
</dbReference>
<proteinExistence type="predicted"/>
<sequence>MRRLVVDANPLVLLLVGFAAVVASLAVRDLRTGVIALTAYAVAGAVLLPSLRFALLRFVAVGVASVSVVWSTWLLGGHDAELALTAGLRIVVLALPGAVLAAFLDPSRLADQMGQRLHVPARFVVAFAAALQRFSALREVWVQLDRARRARGFGPTRNPVSLARHGGALAFAMLVAALRDAGRMSAAMDARGFADARTRTWAEPAPWTRADSGLLALGLFLALVPWLVR</sequence>
<gene>
    <name evidence="6" type="ORF">FE697_000865</name>
</gene>
<dbReference type="Proteomes" id="UP000307768">
    <property type="component" value="Unassembled WGS sequence"/>
</dbReference>
<feature type="transmembrane region" description="Helical" evidence="5">
    <location>
        <begin position="34"/>
        <end position="51"/>
    </location>
</feature>
<name>A0A5Q6S2B5_9ACTN</name>
<dbReference type="OrthoDB" id="6400at2"/>
<protein>
    <submittedName>
        <fullName evidence="6">Energy-coupling factor transporter transmembrane protein EcfT</fullName>
    </submittedName>
</protein>
<dbReference type="RefSeq" id="WP_149767397.1">
    <property type="nucleotide sequence ID" value="NZ_VDFQ02000001.1"/>
</dbReference>
<dbReference type="EMBL" id="VDFQ02000001">
    <property type="protein sequence ID" value="KAA1424515.1"/>
    <property type="molecule type" value="Genomic_DNA"/>
</dbReference>
<dbReference type="CDD" id="cd16914">
    <property type="entry name" value="EcfT"/>
    <property type="match status" value="1"/>
</dbReference>
<evidence type="ECO:0000256" key="1">
    <source>
        <dbReference type="ARBA" id="ARBA00004141"/>
    </source>
</evidence>